<evidence type="ECO:0000313" key="1">
    <source>
        <dbReference type="EMBL" id="DAE04312.1"/>
    </source>
</evidence>
<protein>
    <submittedName>
        <fullName evidence="1">Uncharacterized protein</fullName>
    </submittedName>
</protein>
<accession>A0A8S5PC99</accession>
<reference evidence="1" key="1">
    <citation type="journal article" date="2021" name="Proc. Natl. Acad. Sci. U.S.A.">
        <title>A Catalog of Tens of Thousands of Viruses from Human Metagenomes Reveals Hidden Associations with Chronic Diseases.</title>
        <authorList>
            <person name="Tisza M.J."/>
            <person name="Buck C.B."/>
        </authorList>
    </citation>
    <scope>NUCLEOTIDE SEQUENCE</scope>
    <source>
        <strain evidence="1">CtFPV8</strain>
    </source>
</reference>
<name>A0A8S5PC99_9CAUD</name>
<dbReference type="EMBL" id="BK015385">
    <property type="protein sequence ID" value="DAE04312.1"/>
    <property type="molecule type" value="Genomic_DNA"/>
</dbReference>
<proteinExistence type="predicted"/>
<organism evidence="1">
    <name type="scientific">Myoviridae sp. ctFPV8</name>
    <dbReference type="NCBI Taxonomy" id="2825068"/>
    <lineage>
        <taxon>Viruses</taxon>
        <taxon>Duplodnaviria</taxon>
        <taxon>Heunggongvirae</taxon>
        <taxon>Uroviricota</taxon>
        <taxon>Caudoviricetes</taxon>
    </lineage>
</organism>
<sequence>MDEQERNFIFASLAIRQKERDHISKELKRNKSGVEYVYII</sequence>